<name>A0A2U3K089_9BACT</name>
<dbReference type="EMBL" id="OMOD01000018">
    <property type="protein sequence ID" value="SPF33106.1"/>
    <property type="molecule type" value="Genomic_DNA"/>
</dbReference>
<dbReference type="AlphaFoldDB" id="A0A2U3K089"/>
<reference evidence="2" key="1">
    <citation type="submission" date="2018-02" db="EMBL/GenBank/DDBJ databases">
        <authorList>
            <person name="Hausmann B."/>
        </authorList>
    </citation>
    <scope>NUCLEOTIDE SEQUENCE [LARGE SCALE GENOMIC DNA]</scope>
    <source>
        <strain evidence="2">Peat soil MAG SbA1</strain>
    </source>
</reference>
<organism evidence="1 2">
    <name type="scientific">Candidatus Sulfotelmatobacter kueseliae</name>
    <dbReference type="NCBI Taxonomy" id="2042962"/>
    <lineage>
        <taxon>Bacteria</taxon>
        <taxon>Pseudomonadati</taxon>
        <taxon>Acidobacteriota</taxon>
        <taxon>Terriglobia</taxon>
        <taxon>Terriglobales</taxon>
        <taxon>Candidatus Korobacteraceae</taxon>
        <taxon>Candidatus Sulfotelmatobacter</taxon>
    </lineage>
</organism>
<evidence type="ECO:0000313" key="2">
    <source>
        <dbReference type="Proteomes" id="UP000238701"/>
    </source>
</evidence>
<dbReference type="Proteomes" id="UP000238701">
    <property type="component" value="Unassembled WGS sequence"/>
</dbReference>
<sequence>MPIPQGLKPSVYAALAARLKPGPTQNPYLSKQF</sequence>
<protein>
    <submittedName>
        <fullName evidence="1">Uncharacterized protein</fullName>
    </submittedName>
</protein>
<gene>
    <name evidence="1" type="ORF">SBA1_1140018</name>
</gene>
<evidence type="ECO:0000313" key="1">
    <source>
        <dbReference type="EMBL" id="SPF33106.1"/>
    </source>
</evidence>
<proteinExistence type="predicted"/>
<accession>A0A2U3K089</accession>